<dbReference type="InterPro" id="IPR024079">
    <property type="entry name" value="MetalloPept_cat_dom_sf"/>
</dbReference>
<name>A0A9J6GM61_HAELO</name>
<dbReference type="InterPro" id="IPR008753">
    <property type="entry name" value="Peptidase_M13_N"/>
</dbReference>
<dbReference type="OrthoDB" id="6529752at2759"/>
<dbReference type="VEuPathDB" id="VectorBase:HLOH_056598"/>
<dbReference type="SUPFAM" id="SSF55486">
    <property type="entry name" value="Metalloproteases ('zincins'), catalytic domain"/>
    <property type="match status" value="1"/>
</dbReference>
<evidence type="ECO:0000313" key="3">
    <source>
        <dbReference type="EMBL" id="KAH9375252.1"/>
    </source>
</evidence>
<feature type="domain" description="Peptidase M13 N-terminal" evidence="2">
    <location>
        <begin position="57"/>
        <end position="339"/>
    </location>
</feature>
<dbReference type="Gene3D" id="1.10.1380.10">
    <property type="entry name" value="Neutral endopeptidase , domain2"/>
    <property type="match status" value="1"/>
</dbReference>
<evidence type="ECO:0000313" key="4">
    <source>
        <dbReference type="Proteomes" id="UP000821853"/>
    </source>
</evidence>
<protein>
    <recommendedName>
        <fullName evidence="2">Peptidase M13 N-terminal domain-containing protein</fullName>
    </recommendedName>
</protein>
<feature type="chain" id="PRO_5039894884" description="Peptidase M13 N-terminal domain-containing protein" evidence="1">
    <location>
        <begin position="18"/>
        <end position="365"/>
    </location>
</feature>
<dbReference type="GO" id="GO:0008237">
    <property type="term" value="F:metallopeptidase activity"/>
    <property type="evidence" value="ECO:0007669"/>
    <property type="project" value="InterPro"/>
</dbReference>
<dbReference type="GO" id="GO:0006508">
    <property type="term" value="P:proteolysis"/>
    <property type="evidence" value="ECO:0007669"/>
    <property type="project" value="InterPro"/>
</dbReference>
<feature type="signal peptide" evidence="1">
    <location>
        <begin position="1"/>
        <end position="17"/>
    </location>
</feature>
<dbReference type="InterPro" id="IPR042089">
    <property type="entry name" value="Peptidase_M13_dom_2"/>
</dbReference>
<proteinExistence type="predicted"/>
<keyword evidence="4" id="KW-1185">Reference proteome</keyword>
<comment type="caution">
    <text evidence="3">The sequence shown here is derived from an EMBL/GenBank/DDBJ whole genome shotgun (WGS) entry which is preliminary data.</text>
</comment>
<dbReference type="EMBL" id="JABSTR010000007">
    <property type="protein sequence ID" value="KAH9375252.1"/>
    <property type="molecule type" value="Genomic_DNA"/>
</dbReference>
<gene>
    <name evidence="3" type="ORF">HPB48_011963</name>
</gene>
<dbReference type="Gene3D" id="3.40.390.10">
    <property type="entry name" value="Collagenase (Catalytic Domain)"/>
    <property type="match status" value="1"/>
</dbReference>
<dbReference type="PROSITE" id="PS51257">
    <property type="entry name" value="PROKAR_LIPOPROTEIN"/>
    <property type="match status" value="1"/>
</dbReference>
<reference evidence="3 4" key="1">
    <citation type="journal article" date="2020" name="Cell">
        <title>Large-Scale Comparative Analyses of Tick Genomes Elucidate Their Genetic Diversity and Vector Capacities.</title>
        <authorList>
            <consortium name="Tick Genome and Microbiome Consortium (TIGMIC)"/>
            <person name="Jia N."/>
            <person name="Wang J."/>
            <person name="Shi W."/>
            <person name="Du L."/>
            <person name="Sun Y."/>
            <person name="Zhan W."/>
            <person name="Jiang J.F."/>
            <person name="Wang Q."/>
            <person name="Zhang B."/>
            <person name="Ji P."/>
            <person name="Bell-Sakyi L."/>
            <person name="Cui X.M."/>
            <person name="Yuan T.T."/>
            <person name="Jiang B.G."/>
            <person name="Yang W.F."/>
            <person name="Lam T.T."/>
            <person name="Chang Q.C."/>
            <person name="Ding S.J."/>
            <person name="Wang X.J."/>
            <person name="Zhu J.G."/>
            <person name="Ruan X.D."/>
            <person name="Zhao L."/>
            <person name="Wei J.T."/>
            <person name="Ye R.Z."/>
            <person name="Que T.C."/>
            <person name="Du C.H."/>
            <person name="Zhou Y.H."/>
            <person name="Cheng J.X."/>
            <person name="Dai P.F."/>
            <person name="Guo W.B."/>
            <person name="Han X.H."/>
            <person name="Huang E.J."/>
            <person name="Li L.F."/>
            <person name="Wei W."/>
            <person name="Gao Y.C."/>
            <person name="Liu J.Z."/>
            <person name="Shao H.Z."/>
            <person name="Wang X."/>
            <person name="Wang C.C."/>
            <person name="Yang T.C."/>
            <person name="Huo Q.B."/>
            <person name="Li W."/>
            <person name="Chen H.Y."/>
            <person name="Chen S.E."/>
            <person name="Zhou L.G."/>
            <person name="Ni X.B."/>
            <person name="Tian J.H."/>
            <person name="Sheng Y."/>
            <person name="Liu T."/>
            <person name="Pan Y.S."/>
            <person name="Xia L.Y."/>
            <person name="Li J."/>
            <person name="Zhao F."/>
            <person name="Cao W.C."/>
        </authorList>
    </citation>
    <scope>NUCLEOTIDE SEQUENCE [LARGE SCALE GENOMIC DNA]</scope>
    <source>
        <strain evidence="3">HaeL-2018</strain>
    </source>
</reference>
<dbReference type="AlphaFoldDB" id="A0A9J6GM61"/>
<keyword evidence="1" id="KW-0732">Signal</keyword>
<accession>A0A9J6GM61</accession>
<evidence type="ECO:0000259" key="2">
    <source>
        <dbReference type="Pfam" id="PF05649"/>
    </source>
</evidence>
<dbReference type="Pfam" id="PF05649">
    <property type="entry name" value="Peptidase_M13_N"/>
    <property type="match status" value="1"/>
</dbReference>
<evidence type="ECO:0000256" key="1">
    <source>
        <dbReference type="SAM" id="SignalP"/>
    </source>
</evidence>
<dbReference type="Proteomes" id="UP000821853">
    <property type="component" value="Chromosome 5"/>
</dbReference>
<sequence>MGYRKCMLVLLLGAVLAGCNYFVDQTTLAANPWCDHPIRCFDYEEELAASVAPDTDPCDNLYEHVCDNWDRNHPSLVHDSSQIHMLQFRITAFLMGALKQAPPASSPASVTKAVRGFQQCIKVFDDERDDLKVLLDVFKKFTLHWPSANFSSDFDTLDFLVGVSLEYGLSTPFSLTLVPYLKTDSRYGLLLTMNIPSTNDGFEDVTVIEQCISKVAPWARSQEVSTVAGSIVAGFQDFISLYYLLYPGPYVALEFRTLEQMTNGSYEYWTLEDWLRVVNKHLPKDRQIDKDEQVLVYMNSDTALGDVLRSNPARHVTLVQYAAWSIIVQLYGGVSKDLVECVPPHLPPQLKSAVNCLGLANKAWT</sequence>
<organism evidence="3 4">
    <name type="scientific">Haemaphysalis longicornis</name>
    <name type="common">Bush tick</name>
    <dbReference type="NCBI Taxonomy" id="44386"/>
    <lineage>
        <taxon>Eukaryota</taxon>
        <taxon>Metazoa</taxon>
        <taxon>Ecdysozoa</taxon>
        <taxon>Arthropoda</taxon>
        <taxon>Chelicerata</taxon>
        <taxon>Arachnida</taxon>
        <taxon>Acari</taxon>
        <taxon>Parasitiformes</taxon>
        <taxon>Ixodida</taxon>
        <taxon>Ixodoidea</taxon>
        <taxon>Ixodidae</taxon>
        <taxon>Haemaphysalinae</taxon>
        <taxon>Haemaphysalis</taxon>
    </lineage>
</organism>